<gene>
    <name evidence="10" type="ORF">ACFQRF_13190</name>
</gene>
<evidence type="ECO:0000259" key="9">
    <source>
        <dbReference type="Pfam" id="PF02927"/>
    </source>
</evidence>
<sequence>MPNPFRERRLARAAAALTCAAALALLPIGPPAVSPAHADTGPRVQVNQVGYLPDGPKNATVVTDATQPLSWELRTADGTVAAEGRTVPRGHDASSAQNVHTVDFTGHTAAGQGYTLAVDGEVSHPFTIADDIYRQLPVDALSFYYPQRSGIEIQDAIAPGYGRPAGHVGTAPNQGDTDVPCAPGTCDYRLDVSGGWYDAGDHGKYVVNGGISVSQLMSAYERSTLADTGDPAALGDGTLRLPERGDGVPDILNEARWQLEFLLKMQVPEGQRLAGMAHHKIHDENWTGLPLLPSEDPERRYLQPPSTAATLNLAAAAAQCARVFAPFDAEFAARCGTAAETAWQAAVANPDILAPSTGVGGGPYDDVRVEDEFYWAAAELYVTTGDAEYRDAVTSSPVHTEDVFTDHGFSWQWTAPLGRLTLATVPNDLPGLDDVRATVVAGAERYLAAIEEQPYGMPYAPADGQFVWGSNSQVLNNMVVLATAFDLTGEARFRDGVLQGMDYLLGRNALNQSYVTGYGTNDVRNQHSRWYADQLDPSLPNPPVGTVSGGPNSNADTWDDVARANLQGCAPQTCFIDDIGSWATNELTINWNSALSWVAVFAATS</sequence>
<evidence type="ECO:0000313" key="11">
    <source>
        <dbReference type="Proteomes" id="UP001596540"/>
    </source>
</evidence>
<dbReference type="InterPro" id="IPR001701">
    <property type="entry name" value="Glyco_hydro_9"/>
</dbReference>
<keyword evidence="2 6" id="KW-0378">Hydrolase</keyword>
<feature type="active site" evidence="6">
    <location>
        <position position="577"/>
    </location>
</feature>
<comment type="catalytic activity">
    <reaction evidence="7">
        <text>Endohydrolysis of (1-&gt;4)-beta-D-glucosidic linkages in cellulose, lichenin and cereal beta-D-glucans.</text>
        <dbReference type="EC" id="3.2.1.4"/>
    </reaction>
</comment>
<feature type="signal peptide" evidence="7">
    <location>
        <begin position="1"/>
        <end position="38"/>
    </location>
</feature>
<dbReference type="Pfam" id="PF00759">
    <property type="entry name" value="Glyco_hydro_9"/>
    <property type="match status" value="1"/>
</dbReference>
<feature type="active site" evidence="6">
    <location>
        <position position="586"/>
    </location>
</feature>
<dbReference type="SUPFAM" id="SSF48208">
    <property type="entry name" value="Six-hairpin glycosidases"/>
    <property type="match status" value="1"/>
</dbReference>
<evidence type="ECO:0000259" key="8">
    <source>
        <dbReference type="Pfam" id="PF00759"/>
    </source>
</evidence>
<dbReference type="RefSeq" id="WP_379871346.1">
    <property type="nucleotide sequence ID" value="NZ_JBHTBH010000005.1"/>
</dbReference>
<dbReference type="CDD" id="cd02850">
    <property type="entry name" value="E_set_Cellulase_N"/>
    <property type="match status" value="1"/>
</dbReference>
<protein>
    <recommendedName>
        <fullName evidence="7">Endoglucanase</fullName>
        <ecNumber evidence="7">3.2.1.4</ecNumber>
    </recommendedName>
</protein>
<feature type="chain" id="PRO_5045006133" description="Endoglucanase" evidence="7">
    <location>
        <begin position="39"/>
        <end position="605"/>
    </location>
</feature>
<dbReference type="GO" id="GO:0016787">
    <property type="term" value="F:hydrolase activity"/>
    <property type="evidence" value="ECO:0007669"/>
    <property type="project" value="UniProtKB-KW"/>
</dbReference>
<evidence type="ECO:0000313" key="10">
    <source>
        <dbReference type="EMBL" id="MFC7328700.1"/>
    </source>
</evidence>
<dbReference type="Pfam" id="PF02927">
    <property type="entry name" value="CelD_N"/>
    <property type="match status" value="1"/>
</dbReference>
<dbReference type="InterPro" id="IPR033126">
    <property type="entry name" value="Glyco_hydro_9_Asp/Glu_AS"/>
</dbReference>
<evidence type="ECO:0000256" key="6">
    <source>
        <dbReference type="PROSITE-ProRule" id="PRU10060"/>
    </source>
</evidence>
<keyword evidence="5 6" id="KW-0624">Polysaccharide degradation</keyword>
<evidence type="ECO:0000256" key="7">
    <source>
        <dbReference type="RuleBase" id="RU361166"/>
    </source>
</evidence>
<organism evidence="10 11">
    <name type="scientific">Marinactinospora rubrisoli</name>
    <dbReference type="NCBI Taxonomy" id="2715399"/>
    <lineage>
        <taxon>Bacteria</taxon>
        <taxon>Bacillati</taxon>
        <taxon>Actinomycetota</taxon>
        <taxon>Actinomycetes</taxon>
        <taxon>Streptosporangiales</taxon>
        <taxon>Nocardiopsidaceae</taxon>
        <taxon>Marinactinospora</taxon>
    </lineage>
</organism>
<evidence type="ECO:0000256" key="1">
    <source>
        <dbReference type="ARBA" id="ARBA00007072"/>
    </source>
</evidence>
<name>A0ABW2KH04_9ACTN</name>
<keyword evidence="3 6" id="KW-0119">Carbohydrate metabolism</keyword>
<accession>A0ABW2KH04</accession>
<keyword evidence="4 6" id="KW-0326">Glycosidase</keyword>
<evidence type="ECO:0000256" key="5">
    <source>
        <dbReference type="ARBA" id="ARBA00023326"/>
    </source>
</evidence>
<keyword evidence="7" id="KW-0732">Signal</keyword>
<evidence type="ECO:0000256" key="3">
    <source>
        <dbReference type="ARBA" id="ARBA00023277"/>
    </source>
</evidence>
<dbReference type="Gene3D" id="2.60.40.10">
    <property type="entry name" value="Immunoglobulins"/>
    <property type="match status" value="1"/>
</dbReference>
<dbReference type="EC" id="3.2.1.4" evidence="7"/>
<dbReference type="Proteomes" id="UP001596540">
    <property type="component" value="Unassembled WGS sequence"/>
</dbReference>
<dbReference type="EMBL" id="JBHTBH010000005">
    <property type="protein sequence ID" value="MFC7328700.1"/>
    <property type="molecule type" value="Genomic_DNA"/>
</dbReference>
<comment type="similarity">
    <text evidence="1 6 7">Belongs to the glycosyl hydrolase 9 (cellulase E) family.</text>
</comment>
<dbReference type="InterPro" id="IPR012341">
    <property type="entry name" value="6hp_glycosidase-like_sf"/>
</dbReference>
<feature type="domain" description="Glycoside hydrolase family 9" evidence="8">
    <location>
        <begin position="133"/>
        <end position="598"/>
    </location>
</feature>
<dbReference type="PANTHER" id="PTHR22298">
    <property type="entry name" value="ENDO-1,4-BETA-GLUCANASE"/>
    <property type="match status" value="1"/>
</dbReference>
<evidence type="ECO:0000256" key="4">
    <source>
        <dbReference type="ARBA" id="ARBA00023295"/>
    </source>
</evidence>
<keyword evidence="11" id="KW-1185">Reference proteome</keyword>
<dbReference type="InterPro" id="IPR014756">
    <property type="entry name" value="Ig_E-set"/>
</dbReference>
<feature type="domain" description="Cellulase Ig-like" evidence="9">
    <location>
        <begin position="39"/>
        <end position="122"/>
    </location>
</feature>
<reference evidence="11" key="1">
    <citation type="journal article" date="2019" name="Int. J. Syst. Evol. Microbiol.">
        <title>The Global Catalogue of Microorganisms (GCM) 10K type strain sequencing project: providing services to taxonomists for standard genome sequencing and annotation.</title>
        <authorList>
            <consortium name="The Broad Institute Genomics Platform"/>
            <consortium name="The Broad Institute Genome Sequencing Center for Infectious Disease"/>
            <person name="Wu L."/>
            <person name="Ma J."/>
        </authorList>
    </citation>
    <scope>NUCLEOTIDE SEQUENCE [LARGE SCALE GENOMIC DNA]</scope>
    <source>
        <strain evidence="11">CGMCC 4.7382</strain>
    </source>
</reference>
<dbReference type="InterPro" id="IPR004197">
    <property type="entry name" value="Cellulase_Ig-like"/>
</dbReference>
<comment type="caution">
    <text evidence="10">The sequence shown here is derived from an EMBL/GenBank/DDBJ whole genome shotgun (WGS) entry which is preliminary data.</text>
</comment>
<proteinExistence type="inferred from homology"/>
<dbReference type="Gene3D" id="1.50.10.10">
    <property type="match status" value="1"/>
</dbReference>
<dbReference type="InterPro" id="IPR008928">
    <property type="entry name" value="6-hairpin_glycosidase_sf"/>
</dbReference>
<keyword evidence="7" id="KW-0136">Cellulose degradation</keyword>
<dbReference type="InterPro" id="IPR013783">
    <property type="entry name" value="Ig-like_fold"/>
</dbReference>
<evidence type="ECO:0000256" key="2">
    <source>
        <dbReference type="ARBA" id="ARBA00022801"/>
    </source>
</evidence>
<dbReference type="PROSITE" id="PS00698">
    <property type="entry name" value="GH9_3"/>
    <property type="match status" value="1"/>
</dbReference>
<dbReference type="SUPFAM" id="SSF81296">
    <property type="entry name" value="E set domains"/>
    <property type="match status" value="1"/>
</dbReference>